<keyword evidence="7" id="KW-0472">Membrane</keyword>
<keyword evidence="4" id="KW-0547">Nucleotide-binding</keyword>
<protein>
    <submittedName>
        <fullName evidence="11">ATP-binding cassette domain-containing protein</fullName>
    </submittedName>
</protein>
<evidence type="ECO:0000256" key="3">
    <source>
        <dbReference type="ARBA" id="ARBA00022475"/>
    </source>
</evidence>
<dbReference type="RefSeq" id="WP_138635350.1">
    <property type="nucleotide sequence ID" value="NZ_JASWDG010000003.1"/>
</dbReference>
<evidence type="ECO:0000256" key="8">
    <source>
        <dbReference type="ARBA" id="ARBA00023251"/>
    </source>
</evidence>
<dbReference type="GO" id="GO:0043215">
    <property type="term" value="P:daunorubicin transport"/>
    <property type="evidence" value="ECO:0007669"/>
    <property type="project" value="InterPro"/>
</dbReference>
<dbReference type="PROSITE" id="PS50893">
    <property type="entry name" value="ABC_TRANSPORTER_2"/>
    <property type="match status" value="1"/>
</dbReference>
<keyword evidence="3" id="KW-1003">Cell membrane</keyword>
<dbReference type="InterPro" id="IPR017871">
    <property type="entry name" value="ABC_transporter-like_CS"/>
</dbReference>
<comment type="similarity">
    <text evidence="9">Belongs to the ABC transporter superfamily. Drug exporter-1 (DrugE1) (TC 3.A.1.105) family.</text>
</comment>
<comment type="caution">
    <text evidence="11">The sequence shown here is derived from an EMBL/GenBank/DDBJ whole genome shotgun (WGS) entry which is preliminary data.</text>
</comment>
<dbReference type="GO" id="GO:0016887">
    <property type="term" value="F:ATP hydrolysis activity"/>
    <property type="evidence" value="ECO:0007669"/>
    <property type="project" value="InterPro"/>
</dbReference>
<evidence type="ECO:0000256" key="7">
    <source>
        <dbReference type="ARBA" id="ARBA00023136"/>
    </source>
</evidence>
<dbReference type="SMART" id="SM00382">
    <property type="entry name" value="AAA"/>
    <property type="match status" value="1"/>
</dbReference>
<dbReference type="InterPro" id="IPR050763">
    <property type="entry name" value="ABC_transporter_ATP-binding"/>
</dbReference>
<dbReference type="AlphaFoldDB" id="A0A5S4H863"/>
<name>A0A5S4H863_9ACTN</name>
<keyword evidence="6" id="KW-1278">Translocase</keyword>
<keyword evidence="2" id="KW-0813">Transport</keyword>
<accession>A0A5S4H863</accession>
<dbReference type="Proteomes" id="UP000305238">
    <property type="component" value="Unassembled WGS sequence"/>
</dbReference>
<sequence length="322" mass="34375">MAIEARQTAISVVGLRKAFGEKTVLDGLDLEVARGTVFSLLGPNGAGKTTAVRILSTLIRADGGEARVAGCDLMRDPDGVRRAIGVTGQYAAVDGLLTGRENLILMADLHHLGKAAGRRAADELLERFDLVEAAGRTVATYSGGMRRRLDIAMTLIGSPQIIFLDEPTTGLDPRSRRTTWEIVRGLVRGGVTIFLTTQYLDEADQLADRIAVLDGGRIVAEGTSEELKRLVPGGHVRLRFAGPGELDAAARVLGEAARDDDALALQVPSDGGVRSLRALLGRLEDAAVEVGELSVHTPDLDDVFLALTGQKEQKEQKEQVAR</sequence>
<dbReference type="InterPro" id="IPR003439">
    <property type="entry name" value="ABC_transporter-like_ATP-bd"/>
</dbReference>
<dbReference type="InterPro" id="IPR003593">
    <property type="entry name" value="AAA+_ATPase"/>
</dbReference>
<keyword evidence="8" id="KW-0046">Antibiotic resistance</keyword>
<comment type="subcellular location">
    <subcellularLocation>
        <location evidence="1">Cell membrane</location>
        <topology evidence="1">Peripheral membrane protein</topology>
        <orientation evidence="1">Cytoplasmic side</orientation>
    </subcellularLocation>
</comment>
<proteinExistence type="inferred from homology"/>
<evidence type="ECO:0000256" key="5">
    <source>
        <dbReference type="ARBA" id="ARBA00022840"/>
    </source>
</evidence>
<keyword evidence="12" id="KW-1185">Reference proteome</keyword>
<evidence type="ECO:0000313" key="12">
    <source>
        <dbReference type="Proteomes" id="UP000305238"/>
    </source>
</evidence>
<dbReference type="OrthoDB" id="9804819at2"/>
<dbReference type="InterPro" id="IPR005894">
    <property type="entry name" value="DrrA"/>
</dbReference>
<reference evidence="11 12" key="1">
    <citation type="submission" date="2019-05" db="EMBL/GenBank/DDBJ databases">
        <title>Draft genome sequence of Actinomadura geliboluensis A8036.</title>
        <authorList>
            <person name="Saricaoglu S."/>
            <person name="Isik K."/>
        </authorList>
    </citation>
    <scope>NUCLEOTIDE SEQUENCE [LARGE SCALE GENOMIC DNA]</scope>
    <source>
        <strain evidence="11 12">A8036</strain>
    </source>
</reference>
<dbReference type="NCBIfam" id="TIGR01188">
    <property type="entry name" value="drrA"/>
    <property type="match status" value="1"/>
</dbReference>
<dbReference type="FunFam" id="3.40.50.300:FF:000589">
    <property type="entry name" value="ABC transporter, ATP-binding subunit"/>
    <property type="match status" value="1"/>
</dbReference>
<evidence type="ECO:0000256" key="2">
    <source>
        <dbReference type="ARBA" id="ARBA00022448"/>
    </source>
</evidence>
<dbReference type="Gene3D" id="3.40.50.300">
    <property type="entry name" value="P-loop containing nucleotide triphosphate hydrolases"/>
    <property type="match status" value="1"/>
</dbReference>
<dbReference type="Pfam" id="PF00005">
    <property type="entry name" value="ABC_tran"/>
    <property type="match status" value="1"/>
</dbReference>
<dbReference type="PANTHER" id="PTHR42711:SF19">
    <property type="entry name" value="DOXORUBICIN RESISTANCE ATP-BINDING PROTEIN DRRA"/>
    <property type="match status" value="1"/>
</dbReference>
<dbReference type="EMBL" id="VCKZ01000026">
    <property type="protein sequence ID" value="TMR41307.1"/>
    <property type="molecule type" value="Genomic_DNA"/>
</dbReference>
<dbReference type="GO" id="GO:1900753">
    <property type="term" value="P:doxorubicin transport"/>
    <property type="evidence" value="ECO:0007669"/>
    <property type="project" value="InterPro"/>
</dbReference>
<evidence type="ECO:0000256" key="1">
    <source>
        <dbReference type="ARBA" id="ARBA00004413"/>
    </source>
</evidence>
<evidence type="ECO:0000256" key="9">
    <source>
        <dbReference type="ARBA" id="ARBA00049985"/>
    </source>
</evidence>
<dbReference type="GO" id="GO:0046677">
    <property type="term" value="P:response to antibiotic"/>
    <property type="evidence" value="ECO:0007669"/>
    <property type="project" value="UniProtKB-KW"/>
</dbReference>
<dbReference type="PROSITE" id="PS00211">
    <property type="entry name" value="ABC_TRANSPORTER_1"/>
    <property type="match status" value="1"/>
</dbReference>
<evidence type="ECO:0000256" key="6">
    <source>
        <dbReference type="ARBA" id="ARBA00022967"/>
    </source>
</evidence>
<evidence type="ECO:0000313" key="11">
    <source>
        <dbReference type="EMBL" id="TMR41307.1"/>
    </source>
</evidence>
<dbReference type="GO" id="GO:0005886">
    <property type="term" value="C:plasma membrane"/>
    <property type="evidence" value="ECO:0007669"/>
    <property type="project" value="UniProtKB-SubCell"/>
</dbReference>
<organism evidence="11 12">
    <name type="scientific">Actinomadura geliboluensis</name>
    <dbReference type="NCBI Taxonomy" id="882440"/>
    <lineage>
        <taxon>Bacteria</taxon>
        <taxon>Bacillati</taxon>
        <taxon>Actinomycetota</taxon>
        <taxon>Actinomycetes</taxon>
        <taxon>Streptosporangiales</taxon>
        <taxon>Thermomonosporaceae</taxon>
        <taxon>Actinomadura</taxon>
    </lineage>
</organism>
<evidence type="ECO:0000256" key="4">
    <source>
        <dbReference type="ARBA" id="ARBA00022741"/>
    </source>
</evidence>
<gene>
    <name evidence="11" type="ORF">ETD96_06445</name>
</gene>
<evidence type="ECO:0000259" key="10">
    <source>
        <dbReference type="PROSITE" id="PS50893"/>
    </source>
</evidence>
<dbReference type="InterPro" id="IPR027417">
    <property type="entry name" value="P-loop_NTPase"/>
</dbReference>
<feature type="domain" description="ABC transporter" evidence="10">
    <location>
        <begin position="10"/>
        <end position="240"/>
    </location>
</feature>
<dbReference type="GO" id="GO:0005524">
    <property type="term" value="F:ATP binding"/>
    <property type="evidence" value="ECO:0007669"/>
    <property type="project" value="UniProtKB-KW"/>
</dbReference>
<keyword evidence="5 11" id="KW-0067">ATP-binding</keyword>
<dbReference type="PANTHER" id="PTHR42711">
    <property type="entry name" value="ABC TRANSPORTER ATP-BINDING PROTEIN"/>
    <property type="match status" value="1"/>
</dbReference>
<dbReference type="SUPFAM" id="SSF52540">
    <property type="entry name" value="P-loop containing nucleoside triphosphate hydrolases"/>
    <property type="match status" value="1"/>
</dbReference>